<dbReference type="Proteomes" id="UP000006310">
    <property type="component" value="Chromosome 5"/>
</dbReference>
<sequence length="716" mass="81244">MPSQSPLVDLKPCVNRLNVTVNTLSGLTKLDRFLNEQLRLLYHQLQKLDTCISDILSNSELTDDLTQWDVSLPRQILQQLVDDLKKVDPTLSHVLDILELEQNTANSDITLSETVDLIEECTTMAHRNLDSNLKELKIVSGVFLEFTEIVNDNMTTLQKILDENIEQLFEIQEKRFESPVRHIPSFTLDQLLSLLTRNVSTGKHDGISVNGNGLIRSKKPITNDTTTRLPKFSLAEERLVNGFMAIQKNLKPIQKSLLDVLPERSKMFSARHKPVFEKIGVLDTFLSIKYKRMMKDFKFLEREVYRLKVEIIDKRWNILFTNLNHELQALLSEMNEVYKQCLALQEEDTNDKKLRKRFEWQLERNTTVVTRTFNVIYTASEFSLLSPEVAKRTNELAQWWIDLRPKTDELLTSLESTENMREMETEGETLLEPPPILFSKNSRDTLPHSDSESDAGNKTIEAIAGDLRKFSLGSGANRTSSGEQIDGSEVNSGGPKIGATLLRKVSVKPLDQDGIDGDDEENPFFHVEAKADQPQNTKKNRRARRSLIFSPIPKLPFYGNSPISQKQMSPKVELTQKPTSPPNYNLSSYLANERDNSQVGGSLKKGYWRSSSSDLESSRVEEDTVMLTPSRKSSIASSITMEEPGKIEALLTERAKTHATKPSQIPKLGCKKTVSEPLPFVKIRPSLRRTPQPQSKCRIKPPTPLSQLLSTQKQSS</sequence>
<feature type="region of interest" description="Disordered" evidence="2">
    <location>
        <begin position="512"/>
        <end position="640"/>
    </location>
</feature>
<dbReference type="Pfam" id="PF08580">
    <property type="entry name" value="KAR9"/>
    <property type="match status" value="1"/>
</dbReference>
<dbReference type="GO" id="GO:0031578">
    <property type="term" value="P:mitotic spindle orientation checkpoint signaling"/>
    <property type="evidence" value="ECO:0007669"/>
    <property type="project" value="TreeGrafter"/>
</dbReference>
<feature type="region of interest" description="Disordered" evidence="2">
    <location>
        <begin position="474"/>
        <end position="495"/>
    </location>
</feature>
<feature type="compositionally biased region" description="Polar residues" evidence="2">
    <location>
        <begin position="630"/>
        <end position="640"/>
    </location>
</feature>
<accession>J7R6R6</accession>
<dbReference type="STRING" id="1071383.J7R6R6"/>
<dbReference type="PANTHER" id="PTHR37271:SF1">
    <property type="entry name" value="KARYOGAMY PROTEIN KAR9"/>
    <property type="match status" value="1"/>
</dbReference>
<name>J7R6R6_HUIN7</name>
<keyword evidence="1" id="KW-0175">Coiled coil</keyword>
<dbReference type="GO" id="GO:0005816">
    <property type="term" value="C:spindle pole body"/>
    <property type="evidence" value="ECO:0007669"/>
    <property type="project" value="TreeGrafter"/>
</dbReference>
<dbReference type="InterPro" id="IPR013889">
    <property type="entry name" value="Karyogamy_KAR9"/>
</dbReference>
<dbReference type="eggNOG" id="ENOG502QRQ1">
    <property type="taxonomic scope" value="Eukaryota"/>
</dbReference>
<dbReference type="AlphaFoldDB" id="J7R6R6"/>
<feature type="compositionally biased region" description="Low complexity" evidence="2">
    <location>
        <begin position="705"/>
        <end position="716"/>
    </location>
</feature>
<evidence type="ECO:0000313" key="3">
    <source>
        <dbReference type="EMBL" id="CCK70540.1"/>
    </source>
</evidence>
<protein>
    <recommendedName>
        <fullName evidence="5">Karyogamy protein KAR9</fullName>
    </recommendedName>
</protein>
<dbReference type="GO" id="GO:0043332">
    <property type="term" value="C:mating projection tip"/>
    <property type="evidence" value="ECO:0007669"/>
    <property type="project" value="TreeGrafter"/>
</dbReference>
<organism evidence="3 4">
    <name type="scientific">Huiozyma naganishii (strain ATCC MYA-139 / BCRC 22969 / CBS 8797 / KCTC 17520 / NBRC 10181 / NCYC 3082 / Yp74L-3)</name>
    <name type="common">Yeast</name>
    <name type="synonym">Kazachstania naganishii</name>
    <dbReference type="NCBI Taxonomy" id="1071383"/>
    <lineage>
        <taxon>Eukaryota</taxon>
        <taxon>Fungi</taxon>
        <taxon>Dikarya</taxon>
        <taxon>Ascomycota</taxon>
        <taxon>Saccharomycotina</taxon>
        <taxon>Saccharomycetes</taxon>
        <taxon>Saccharomycetales</taxon>
        <taxon>Saccharomycetaceae</taxon>
        <taxon>Huiozyma</taxon>
    </lineage>
</organism>
<feature type="coiled-coil region" evidence="1">
    <location>
        <begin position="320"/>
        <end position="347"/>
    </location>
</feature>
<dbReference type="EMBL" id="HE978318">
    <property type="protein sequence ID" value="CCK70540.1"/>
    <property type="molecule type" value="Genomic_DNA"/>
</dbReference>
<feature type="compositionally biased region" description="Basic and acidic residues" evidence="2">
    <location>
        <begin position="441"/>
        <end position="451"/>
    </location>
</feature>
<dbReference type="HOGENOM" id="CLU_016705_0_0_1"/>
<dbReference type="RefSeq" id="XP_022464786.1">
    <property type="nucleotide sequence ID" value="XM_022608273.1"/>
</dbReference>
<keyword evidence="4" id="KW-1185">Reference proteome</keyword>
<feature type="region of interest" description="Disordered" evidence="2">
    <location>
        <begin position="424"/>
        <end position="456"/>
    </location>
</feature>
<evidence type="ECO:0000256" key="1">
    <source>
        <dbReference type="SAM" id="Coils"/>
    </source>
</evidence>
<evidence type="ECO:0000313" key="4">
    <source>
        <dbReference type="Proteomes" id="UP000006310"/>
    </source>
</evidence>
<feature type="region of interest" description="Disordered" evidence="2">
    <location>
        <begin position="682"/>
        <end position="716"/>
    </location>
</feature>
<dbReference type="GO" id="GO:0051293">
    <property type="term" value="P:establishment of spindle localization"/>
    <property type="evidence" value="ECO:0007669"/>
    <property type="project" value="TreeGrafter"/>
</dbReference>
<dbReference type="KEGG" id="kng:KNAG_0E02810"/>
<dbReference type="OrthoDB" id="5559380at2759"/>
<dbReference type="GeneID" id="34526240"/>
<gene>
    <name evidence="3" type="primary">KNAG0E02810</name>
    <name evidence="3" type="ordered locus">KNAG_0E02810</name>
</gene>
<dbReference type="PANTHER" id="PTHR37271">
    <property type="entry name" value="KARYOGAMY PROTEIN KAR9"/>
    <property type="match status" value="1"/>
</dbReference>
<evidence type="ECO:0008006" key="5">
    <source>
        <dbReference type="Google" id="ProtNLM"/>
    </source>
</evidence>
<dbReference type="GO" id="GO:0005938">
    <property type="term" value="C:cell cortex"/>
    <property type="evidence" value="ECO:0007669"/>
    <property type="project" value="TreeGrafter"/>
</dbReference>
<dbReference type="OMA" id="TENMREM"/>
<evidence type="ECO:0000256" key="2">
    <source>
        <dbReference type="SAM" id="MobiDB-lite"/>
    </source>
</evidence>
<reference evidence="4" key="2">
    <citation type="submission" date="2012-08" db="EMBL/GenBank/DDBJ databases">
        <title>Genome sequence of Kazachstania naganishii.</title>
        <authorList>
            <person name="Gordon J.L."/>
            <person name="Armisen D."/>
            <person name="Proux-Wera E."/>
            <person name="OhEigeartaigh S.S."/>
            <person name="Byrne K.P."/>
            <person name="Wolfe K.H."/>
        </authorList>
    </citation>
    <scope>NUCLEOTIDE SEQUENCE [LARGE SCALE GENOMIC DNA]</scope>
    <source>
        <strain evidence="4">ATCC MYA-139 / BCRC 22969 / CBS 8797 / CCRC 22969 / KCTC 17520 / NBRC 10181 / NCYC 3082</strain>
    </source>
</reference>
<proteinExistence type="predicted"/>
<feature type="compositionally biased region" description="Acidic residues" evidence="2">
    <location>
        <begin position="513"/>
        <end position="522"/>
    </location>
</feature>
<reference evidence="3 4" key="1">
    <citation type="journal article" date="2011" name="Proc. Natl. Acad. Sci. U.S.A.">
        <title>Evolutionary erosion of yeast sex chromosomes by mating-type switching accidents.</title>
        <authorList>
            <person name="Gordon J.L."/>
            <person name="Armisen D."/>
            <person name="Proux-Wera E."/>
            <person name="Oheigeartaigh S.S."/>
            <person name="Byrne K.P."/>
            <person name="Wolfe K.H."/>
        </authorList>
    </citation>
    <scope>NUCLEOTIDE SEQUENCE [LARGE SCALE GENOMIC DNA]</scope>
    <source>
        <strain evidence="4">ATCC MYA-139 / BCRC 22969 / CBS 8797 / CCRC 22969 / KCTC 17520 / NBRC 10181 / NCYC 3082</strain>
    </source>
</reference>
<feature type="compositionally biased region" description="Polar residues" evidence="2">
    <location>
        <begin position="576"/>
        <end position="590"/>
    </location>
</feature>
<feature type="compositionally biased region" description="Polar residues" evidence="2">
    <location>
        <begin position="474"/>
        <end position="483"/>
    </location>
</feature>
<dbReference type="GO" id="GO:0030473">
    <property type="term" value="P:nuclear migration along microtubule"/>
    <property type="evidence" value="ECO:0007669"/>
    <property type="project" value="TreeGrafter"/>
</dbReference>